<dbReference type="KEGG" id="tva:4752250"/>
<dbReference type="EMBL" id="DS113853">
    <property type="protein sequence ID" value="EAX94515.1"/>
    <property type="molecule type" value="Genomic_DNA"/>
</dbReference>
<organism evidence="4 5">
    <name type="scientific">Trichomonas vaginalis (strain ATCC PRA-98 / G3)</name>
    <dbReference type="NCBI Taxonomy" id="412133"/>
    <lineage>
        <taxon>Eukaryota</taxon>
        <taxon>Metamonada</taxon>
        <taxon>Parabasalia</taxon>
        <taxon>Trichomonadida</taxon>
        <taxon>Trichomonadidae</taxon>
        <taxon>Trichomonas</taxon>
    </lineage>
</organism>
<dbReference type="InterPro" id="IPR001223">
    <property type="entry name" value="Glyco_hydro18_cat"/>
</dbReference>
<dbReference type="Proteomes" id="UP000001542">
    <property type="component" value="Unassembled WGS sequence"/>
</dbReference>
<evidence type="ECO:0000256" key="1">
    <source>
        <dbReference type="SAM" id="MobiDB-lite"/>
    </source>
</evidence>
<dbReference type="VEuPathDB" id="TrichDB:TVAG_219210"/>
<dbReference type="OrthoDB" id="3012298at2759"/>
<evidence type="ECO:0000313" key="4">
    <source>
        <dbReference type="EMBL" id="EAX94515.1"/>
    </source>
</evidence>
<evidence type="ECO:0000256" key="2">
    <source>
        <dbReference type="SAM" id="Phobius"/>
    </source>
</evidence>
<evidence type="ECO:0000259" key="3">
    <source>
        <dbReference type="PROSITE" id="PS51910"/>
    </source>
</evidence>
<accession>A2FKQ3</accession>
<dbReference type="PROSITE" id="PS51910">
    <property type="entry name" value="GH18_2"/>
    <property type="match status" value="1"/>
</dbReference>
<sequence>MALNSSWINDYMRNGMSFPDYNKWIPRLFMLNIDCDYKFDKKYDLGYNTYNWKEFHNTLLKPYTGRRGYKIMLSWQAHNDWLKTLANVQLREKLATNVASVINEGDIWDGTDVDFEYPYSKAEWTVYGEFLKLLRQKVNSSKLVSFTPHAYIKDLPKEYMQYLDYVLFQCYGPNLIDVWKDDEYIKIYNNVLNSGYPRVKIVLSYSTTTSYAFIDKKHNNSMPDEELFKNLWNENFTRDTWTTNKEGYDYYFNSYNSVYFRAKYMRQQRSAGTMYWDTISDLRTDHPLSLAKAQSFALEGNVDLIVDKVENAPPTPYPYPTPIPTPSPTITETPTSEPVPPSPNTPSPEPSRQTPSTKPNPDDQKKKTIIIASASAAGGLVVIIIVIVVVCLVRKKEKQSEIHDTMMTLV</sequence>
<keyword evidence="2" id="KW-0472">Membrane</keyword>
<dbReference type="STRING" id="5722.A2FKQ3"/>
<proteinExistence type="predicted"/>
<dbReference type="AlphaFoldDB" id="A2FKQ3"/>
<dbReference type="SUPFAM" id="SSF51445">
    <property type="entry name" value="(Trans)glycosidases"/>
    <property type="match status" value="1"/>
</dbReference>
<feature type="transmembrane region" description="Helical" evidence="2">
    <location>
        <begin position="369"/>
        <end position="393"/>
    </location>
</feature>
<name>A2FKQ3_TRIV3</name>
<dbReference type="VEuPathDB" id="TrichDB:TVAGG3_0866920"/>
<reference evidence="4" key="1">
    <citation type="submission" date="2006-10" db="EMBL/GenBank/DDBJ databases">
        <authorList>
            <person name="Amadeo P."/>
            <person name="Zhao Q."/>
            <person name="Wortman J."/>
            <person name="Fraser-Liggett C."/>
            <person name="Carlton J."/>
        </authorList>
    </citation>
    <scope>NUCLEOTIDE SEQUENCE</scope>
    <source>
        <strain evidence="4">G3</strain>
    </source>
</reference>
<dbReference type="GO" id="GO:0005975">
    <property type="term" value="P:carbohydrate metabolic process"/>
    <property type="evidence" value="ECO:0007669"/>
    <property type="project" value="InterPro"/>
</dbReference>
<feature type="region of interest" description="Disordered" evidence="1">
    <location>
        <begin position="313"/>
        <end position="365"/>
    </location>
</feature>
<dbReference type="InterPro" id="IPR017853">
    <property type="entry name" value="GH"/>
</dbReference>
<protein>
    <recommendedName>
        <fullName evidence="3">GH18 domain-containing protein</fullName>
    </recommendedName>
</protein>
<dbReference type="SMR" id="A2FKQ3"/>
<dbReference type="Gene3D" id="3.20.20.80">
    <property type="entry name" value="Glycosidases"/>
    <property type="match status" value="1"/>
</dbReference>
<reference evidence="4" key="2">
    <citation type="journal article" date="2007" name="Science">
        <title>Draft genome sequence of the sexually transmitted pathogen Trichomonas vaginalis.</title>
        <authorList>
            <person name="Carlton J.M."/>
            <person name="Hirt R.P."/>
            <person name="Silva J.C."/>
            <person name="Delcher A.L."/>
            <person name="Schatz M."/>
            <person name="Zhao Q."/>
            <person name="Wortman J.R."/>
            <person name="Bidwell S.L."/>
            <person name="Alsmark U.C.M."/>
            <person name="Besteiro S."/>
            <person name="Sicheritz-Ponten T."/>
            <person name="Noel C.J."/>
            <person name="Dacks J.B."/>
            <person name="Foster P.G."/>
            <person name="Simillion C."/>
            <person name="Van de Peer Y."/>
            <person name="Miranda-Saavedra D."/>
            <person name="Barton G.J."/>
            <person name="Westrop G.D."/>
            <person name="Mueller S."/>
            <person name="Dessi D."/>
            <person name="Fiori P.L."/>
            <person name="Ren Q."/>
            <person name="Paulsen I."/>
            <person name="Zhang H."/>
            <person name="Bastida-Corcuera F.D."/>
            <person name="Simoes-Barbosa A."/>
            <person name="Brown M.T."/>
            <person name="Hayes R.D."/>
            <person name="Mukherjee M."/>
            <person name="Okumura C.Y."/>
            <person name="Schneider R."/>
            <person name="Smith A.J."/>
            <person name="Vanacova S."/>
            <person name="Villalvazo M."/>
            <person name="Haas B.J."/>
            <person name="Pertea M."/>
            <person name="Feldblyum T.V."/>
            <person name="Utterback T.R."/>
            <person name="Shu C.L."/>
            <person name="Osoegawa K."/>
            <person name="de Jong P.J."/>
            <person name="Hrdy I."/>
            <person name="Horvathova L."/>
            <person name="Zubacova Z."/>
            <person name="Dolezal P."/>
            <person name="Malik S.B."/>
            <person name="Logsdon J.M. Jr."/>
            <person name="Henze K."/>
            <person name="Gupta A."/>
            <person name="Wang C.C."/>
            <person name="Dunne R.L."/>
            <person name="Upcroft J.A."/>
            <person name="Upcroft P."/>
            <person name="White O."/>
            <person name="Salzberg S.L."/>
            <person name="Tang P."/>
            <person name="Chiu C.-H."/>
            <person name="Lee Y.-S."/>
            <person name="Embley T.M."/>
            <person name="Coombs G.H."/>
            <person name="Mottram J.C."/>
            <person name="Tachezy J."/>
            <person name="Fraser-Liggett C.M."/>
            <person name="Johnson P.J."/>
        </authorList>
    </citation>
    <scope>NUCLEOTIDE SEQUENCE [LARGE SCALE GENOMIC DNA]</scope>
    <source>
        <strain evidence="4">G3</strain>
    </source>
</reference>
<feature type="compositionally biased region" description="Pro residues" evidence="1">
    <location>
        <begin position="313"/>
        <end position="327"/>
    </location>
</feature>
<dbReference type="RefSeq" id="XP_001307445.1">
    <property type="nucleotide sequence ID" value="XM_001307444.1"/>
</dbReference>
<feature type="compositionally biased region" description="Pro residues" evidence="1">
    <location>
        <begin position="337"/>
        <end position="349"/>
    </location>
</feature>
<keyword evidence="2" id="KW-0812">Transmembrane</keyword>
<evidence type="ECO:0000313" key="5">
    <source>
        <dbReference type="Proteomes" id="UP000001542"/>
    </source>
</evidence>
<dbReference type="InParanoid" id="A2FKQ3"/>
<keyword evidence="5" id="KW-1185">Reference proteome</keyword>
<keyword evidence="2" id="KW-1133">Transmembrane helix</keyword>
<gene>
    <name evidence="4" type="ORF">TVAG_219210</name>
</gene>
<feature type="domain" description="GH18" evidence="3">
    <location>
        <begin position="1"/>
        <end position="301"/>
    </location>
</feature>